<organism evidence="4 5">
    <name type="scientific">Penicilliopsis zonata CBS 506.65</name>
    <dbReference type="NCBI Taxonomy" id="1073090"/>
    <lineage>
        <taxon>Eukaryota</taxon>
        <taxon>Fungi</taxon>
        <taxon>Dikarya</taxon>
        <taxon>Ascomycota</taxon>
        <taxon>Pezizomycotina</taxon>
        <taxon>Eurotiomycetes</taxon>
        <taxon>Eurotiomycetidae</taxon>
        <taxon>Eurotiales</taxon>
        <taxon>Aspergillaceae</taxon>
        <taxon>Penicilliopsis</taxon>
    </lineage>
</organism>
<evidence type="ECO:0000256" key="3">
    <source>
        <dbReference type="ARBA" id="ARBA00022884"/>
    </source>
</evidence>
<reference evidence="5" key="1">
    <citation type="journal article" date="2017" name="Genome Biol.">
        <title>Comparative genomics reveals high biological diversity and specific adaptations in the industrially and medically important fungal genus Aspergillus.</title>
        <authorList>
            <person name="de Vries R.P."/>
            <person name="Riley R."/>
            <person name="Wiebenga A."/>
            <person name="Aguilar-Osorio G."/>
            <person name="Amillis S."/>
            <person name="Uchima C.A."/>
            <person name="Anderluh G."/>
            <person name="Asadollahi M."/>
            <person name="Askin M."/>
            <person name="Barry K."/>
            <person name="Battaglia E."/>
            <person name="Bayram O."/>
            <person name="Benocci T."/>
            <person name="Braus-Stromeyer S.A."/>
            <person name="Caldana C."/>
            <person name="Canovas D."/>
            <person name="Cerqueira G.C."/>
            <person name="Chen F."/>
            <person name="Chen W."/>
            <person name="Choi C."/>
            <person name="Clum A."/>
            <person name="Dos Santos R.A."/>
            <person name="Damasio A.R."/>
            <person name="Diallinas G."/>
            <person name="Emri T."/>
            <person name="Fekete E."/>
            <person name="Flipphi M."/>
            <person name="Freyberg S."/>
            <person name="Gallo A."/>
            <person name="Gournas C."/>
            <person name="Habgood R."/>
            <person name="Hainaut M."/>
            <person name="Harispe M.L."/>
            <person name="Henrissat B."/>
            <person name="Hilden K.S."/>
            <person name="Hope R."/>
            <person name="Hossain A."/>
            <person name="Karabika E."/>
            <person name="Karaffa L."/>
            <person name="Karanyi Z."/>
            <person name="Krasevec N."/>
            <person name="Kuo A."/>
            <person name="Kusch H."/>
            <person name="LaButti K."/>
            <person name="Lagendijk E.L."/>
            <person name="Lapidus A."/>
            <person name="Levasseur A."/>
            <person name="Lindquist E."/>
            <person name="Lipzen A."/>
            <person name="Logrieco A.F."/>
            <person name="MacCabe A."/>
            <person name="Maekelae M.R."/>
            <person name="Malavazi I."/>
            <person name="Melin P."/>
            <person name="Meyer V."/>
            <person name="Mielnichuk N."/>
            <person name="Miskei M."/>
            <person name="Molnar A.P."/>
            <person name="Mule G."/>
            <person name="Ngan C.Y."/>
            <person name="Orejas M."/>
            <person name="Orosz E."/>
            <person name="Ouedraogo J.P."/>
            <person name="Overkamp K.M."/>
            <person name="Park H.-S."/>
            <person name="Perrone G."/>
            <person name="Piumi F."/>
            <person name="Punt P.J."/>
            <person name="Ram A.F."/>
            <person name="Ramon A."/>
            <person name="Rauscher S."/>
            <person name="Record E."/>
            <person name="Riano-Pachon D.M."/>
            <person name="Robert V."/>
            <person name="Roehrig J."/>
            <person name="Ruller R."/>
            <person name="Salamov A."/>
            <person name="Salih N.S."/>
            <person name="Samson R.A."/>
            <person name="Sandor E."/>
            <person name="Sanguinetti M."/>
            <person name="Schuetze T."/>
            <person name="Sepcic K."/>
            <person name="Shelest E."/>
            <person name="Sherlock G."/>
            <person name="Sophianopoulou V."/>
            <person name="Squina F.M."/>
            <person name="Sun H."/>
            <person name="Susca A."/>
            <person name="Todd R.B."/>
            <person name="Tsang A."/>
            <person name="Unkles S.E."/>
            <person name="van de Wiele N."/>
            <person name="van Rossen-Uffink D."/>
            <person name="Oliveira J.V."/>
            <person name="Vesth T.C."/>
            <person name="Visser J."/>
            <person name="Yu J.-H."/>
            <person name="Zhou M."/>
            <person name="Andersen M.R."/>
            <person name="Archer D.B."/>
            <person name="Baker S.E."/>
            <person name="Benoit I."/>
            <person name="Brakhage A.A."/>
            <person name="Braus G.H."/>
            <person name="Fischer R."/>
            <person name="Frisvad J.C."/>
            <person name="Goldman G.H."/>
            <person name="Houbraken J."/>
            <person name="Oakley B."/>
            <person name="Pocsi I."/>
            <person name="Scazzocchio C."/>
            <person name="Seiboth B."/>
            <person name="vanKuyk P.A."/>
            <person name="Wortman J."/>
            <person name="Dyer P.S."/>
            <person name="Grigoriev I.V."/>
        </authorList>
    </citation>
    <scope>NUCLEOTIDE SEQUENCE [LARGE SCALE GENOMIC DNA]</scope>
    <source>
        <strain evidence="5">CBS 506.65</strain>
    </source>
</reference>
<dbReference type="SUPFAM" id="SSF53178">
    <property type="entry name" value="Peptidyl-tRNA hydrolase-like"/>
    <property type="match status" value="1"/>
</dbReference>
<dbReference type="GO" id="GO:0000049">
    <property type="term" value="F:tRNA binding"/>
    <property type="evidence" value="ECO:0007669"/>
    <property type="project" value="UniProtKB-KW"/>
</dbReference>
<dbReference type="PANTHER" id="PTHR17224">
    <property type="entry name" value="PEPTIDYL-TRNA HYDROLASE"/>
    <property type="match status" value="1"/>
</dbReference>
<accession>A0A1L9SP28</accession>
<protein>
    <recommendedName>
        <fullName evidence="6">Peptidyl-tRNA hydrolase</fullName>
    </recommendedName>
</protein>
<keyword evidence="5" id="KW-1185">Reference proteome</keyword>
<dbReference type="AlphaFoldDB" id="A0A1L9SP28"/>
<dbReference type="Proteomes" id="UP000184188">
    <property type="component" value="Unassembled WGS sequence"/>
</dbReference>
<keyword evidence="3" id="KW-0694">RNA-binding</keyword>
<dbReference type="PANTHER" id="PTHR17224:SF1">
    <property type="entry name" value="PEPTIDYL-TRNA HYDROLASE"/>
    <property type="match status" value="1"/>
</dbReference>
<dbReference type="GeneID" id="34608660"/>
<sequence length="209" mass="22650">MTRALFIASIGNGHPYRFTRHSAGHVLLDALRPLLLTRAPFTDRTAFYETWYSPSYMNESGPKLVRQLDRFLSKQAAAARGSSSSATPVQSTLVILHDELEAAPGKLRVRRGGPEQFSLRGHRGLISVMESLRGKKLYPPASSNTTVASGAGSLSILRVGIGIGRPDTRGKNDVAEYVLTPMSQTELDAVKKVAGETADVLAKEFDVVL</sequence>
<evidence type="ECO:0000313" key="4">
    <source>
        <dbReference type="EMBL" id="OJJ48804.1"/>
    </source>
</evidence>
<dbReference type="Pfam" id="PF01195">
    <property type="entry name" value="Pept_tRNA_hydro"/>
    <property type="match status" value="1"/>
</dbReference>
<dbReference type="STRING" id="1073090.A0A1L9SP28"/>
<dbReference type="GO" id="GO:0004045">
    <property type="term" value="F:peptidyl-tRNA hydrolase activity"/>
    <property type="evidence" value="ECO:0007669"/>
    <property type="project" value="InterPro"/>
</dbReference>
<dbReference type="InterPro" id="IPR036416">
    <property type="entry name" value="Pept_tRNA_hydro_sf"/>
</dbReference>
<keyword evidence="2" id="KW-0378">Hydrolase</keyword>
<dbReference type="Gene3D" id="3.40.50.1470">
    <property type="entry name" value="Peptidyl-tRNA hydrolase"/>
    <property type="match status" value="1"/>
</dbReference>
<dbReference type="EMBL" id="KV878338">
    <property type="protein sequence ID" value="OJJ48804.1"/>
    <property type="molecule type" value="Genomic_DNA"/>
</dbReference>
<dbReference type="OrthoDB" id="1711136at2759"/>
<evidence type="ECO:0008006" key="6">
    <source>
        <dbReference type="Google" id="ProtNLM"/>
    </source>
</evidence>
<dbReference type="RefSeq" id="XP_022583314.1">
    <property type="nucleotide sequence ID" value="XM_022722195.1"/>
</dbReference>
<gene>
    <name evidence="4" type="ORF">ASPZODRAFT_129115</name>
</gene>
<dbReference type="InterPro" id="IPR001328">
    <property type="entry name" value="Pept_tRNA_hydro"/>
</dbReference>
<proteinExistence type="predicted"/>
<name>A0A1L9SP28_9EURO</name>
<evidence type="ECO:0000256" key="2">
    <source>
        <dbReference type="ARBA" id="ARBA00022801"/>
    </source>
</evidence>
<evidence type="ECO:0000256" key="1">
    <source>
        <dbReference type="ARBA" id="ARBA00022555"/>
    </source>
</evidence>
<dbReference type="VEuPathDB" id="FungiDB:ASPZODRAFT_129115"/>
<evidence type="ECO:0000313" key="5">
    <source>
        <dbReference type="Proteomes" id="UP000184188"/>
    </source>
</evidence>
<keyword evidence="1" id="KW-0820">tRNA-binding</keyword>